<evidence type="ECO:0000313" key="1">
    <source>
        <dbReference type="EMBL" id="MBX43063.1"/>
    </source>
</evidence>
<name>A0A2P2NKS9_RHIMU</name>
<sequence length="17" mass="1825">MVMDGSSIITVESFPVL</sequence>
<reference evidence="1" key="1">
    <citation type="submission" date="2018-02" db="EMBL/GenBank/DDBJ databases">
        <title>Rhizophora mucronata_Transcriptome.</title>
        <authorList>
            <person name="Meera S.P."/>
            <person name="Sreeshan A."/>
            <person name="Augustine A."/>
        </authorList>
    </citation>
    <scope>NUCLEOTIDE SEQUENCE</scope>
    <source>
        <tissue evidence="1">Leaf</tissue>
    </source>
</reference>
<protein>
    <submittedName>
        <fullName evidence="1">Uncharacterized protein</fullName>
    </submittedName>
</protein>
<organism evidence="1">
    <name type="scientific">Rhizophora mucronata</name>
    <name type="common">Asiatic mangrove</name>
    <dbReference type="NCBI Taxonomy" id="61149"/>
    <lineage>
        <taxon>Eukaryota</taxon>
        <taxon>Viridiplantae</taxon>
        <taxon>Streptophyta</taxon>
        <taxon>Embryophyta</taxon>
        <taxon>Tracheophyta</taxon>
        <taxon>Spermatophyta</taxon>
        <taxon>Magnoliopsida</taxon>
        <taxon>eudicotyledons</taxon>
        <taxon>Gunneridae</taxon>
        <taxon>Pentapetalae</taxon>
        <taxon>rosids</taxon>
        <taxon>fabids</taxon>
        <taxon>Malpighiales</taxon>
        <taxon>Rhizophoraceae</taxon>
        <taxon>Rhizophora</taxon>
    </lineage>
</organism>
<proteinExistence type="predicted"/>
<dbReference type="AlphaFoldDB" id="A0A2P2NKS9"/>
<dbReference type="EMBL" id="GGEC01062579">
    <property type="protein sequence ID" value="MBX43063.1"/>
    <property type="molecule type" value="Transcribed_RNA"/>
</dbReference>
<accession>A0A2P2NKS9</accession>